<sequence>MAVEATITGWRGSKTPSIRFEDQDVGFADASDPNSFPGLSDADELQLYIDTGNLARSVCDVQDAMFAYFSHIGPDHHLRTLDIHIDVSMPQDQDGTYSIFTSNYAEVLFKQNIMREFRGIRPGNLSRPHLTAFLTDPLRTIRSLHDGNKKGKLTLKYTGETGHPWKEIRTAVRELVLSDQVVPNYQIFIAYFTNLRPLLEAAEWLSRTASPATFNRVEQLASTLASSRIRADLHGFHAAHKALAEVLEGFVRKQLDFSDAAHYDSIQECEWKLREVMYLLPELEAALPAREVDVSGFGYNEIDRKLREWKDGSGDRRAAAKRKREEKDGQGGKKKGSGGGGAGQRRSVAF</sequence>
<keyword evidence="3" id="KW-1185">Reference proteome</keyword>
<dbReference type="EMBL" id="JAVFHQ010000019">
    <property type="protein sequence ID" value="KAK4545449.1"/>
    <property type="molecule type" value="Genomic_DNA"/>
</dbReference>
<accession>A0AAV9JJ47</accession>
<gene>
    <name evidence="2" type="ORF">LTR36_002799</name>
</gene>
<comment type="caution">
    <text evidence="2">The sequence shown here is derived from an EMBL/GenBank/DDBJ whole genome shotgun (WGS) entry which is preliminary data.</text>
</comment>
<proteinExistence type="predicted"/>
<protein>
    <submittedName>
        <fullName evidence="2">Uncharacterized protein</fullName>
    </submittedName>
</protein>
<name>A0AAV9JJ47_9PEZI</name>
<evidence type="ECO:0000313" key="2">
    <source>
        <dbReference type="EMBL" id="KAK4545449.1"/>
    </source>
</evidence>
<dbReference type="AlphaFoldDB" id="A0AAV9JJ47"/>
<dbReference type="Proteomes" id="UP001324427">
    <property type="component" value="Unassembled WGS sequence"/>
</dbReference>
<organism evidence="2 3">
    <name type="scientific">Oleoguttula mirabilis</name>
    <dbReference type="NCBI Taxonomy" id="1507867"/>
    <lineage>
        <taxon>Eukaryota</taxon>
        <taxon>Fungi</taxon>
        <taxon>Dikarya</taxon>
        <taxon>Ascomycota</taxon>
        <taxon>Pezizomycotina</taxon>
        <taxon>Dothideomycetes</taxon>
        <taxon>Dothideomycetidae</taxon>
        <taxon>Mycosphaerellales</taxon>
        <taxon>Teratosphaeriaceae</taxon>
        <taxon>Oleoguttula</taxon>
    </lineage>
</organism>
<evidence type="ECO:0000313" key="3">
    <source>
        <dbReference type="Proteomes" id="UP001324427"/>
    </source>
</evidence>
<feature type="region of interest" description="Disordered" evidence="1">
    <location>
        <begin position="310"/>
        <end position="350"/>
    </location>
</feature>
<evidence type="ECO:0000256" key="1">
    <source>
        <dbReference type="SAM" id="MobiDB-lite"/>
    </source>
</evidence>
<reference evidence="2 3" key="1">
    <citation type="submission" date="2021-11" db="EMBL/GenBank/DDBJ databases">
        <title>Black yeast isolated from Biological Soil Crust.</title>
        <authorList>
            <person name="Kurbessoian T."/>
        </authorList>
    </citation>
    <scope>NUCLEOTIDE SEQUENCE [LARGE SCALE GENOMIC DNA]</scope>
    <source>
        <strain evidence="2 3">CCFEE 5522</strain>
    </source>
</reference>
<feature type="compositionally biased region" description="Basic and acidic residues" evidence="1">
    <location>
        <begin position="310"/>
        <end position="331"/>
    </location>
</feature>